<evidence type="ECO:0000313" key="2">
    <source>
        <dbReference type="Proteomes" id="UP000005268"/>
    </source>
</evidence>
<accession>I3UNL9</accession>
<dbReference type="Proteomes" id="UP000005268">
    <property type="component" value="Chromosome"/>
</dbReference>
<dbReference type="AlphaFoldDB" id="I3UNL9"/>
<sequence>MRLVGPDGTRGRRKMACLDRYIGYYHPYATGHDELDAD</sequence>
<protein>
    <submittedName>
        <fullName evidence="1">Uncharacterized protein</fullName>
    </submittedName>
</protein>
<evidence type="ECO:0000313" key="1">
    <source>
        <dbReference type="EMBL" id="AFK67090.1"/>
    </source>
</evidence>
<reference evidence="1 2" key="1">
    <citation type="journal article" date="2012" name="J. Bacteriol.">
        <title>Complete Genome Sequence of the Naphthalene-Degrading Pseudomonas putida Strain ND6.</title>
        <authorList>
            <person name="Li S."/>
            <person name="Zhao H."/>
            <person name="Li Y."/>
            <person name="Niu S."/>
            <person name="Cai B."/>
        </authorList>
    </citation>
    <scope>NUCLEOTIDE SEQUENCE [LARGE SCALE GENOMIC DNA]</scope>
    <source>
        <strain evidence="1 2">ND6</strain>
    </source>
</reference>
<proteinExistence type="predicted"/>
<organism evidence="1 2">
    <name type="scientific">Pseudomonas putida ND6</name>
    <dbReference type="NCBI Taxonomy" id="231023"/>
    <lineage>
        <taxon>Bacteria</taxon>
        <taxon>Pseudomonadati</taxon>
        <taxon>Pseudomonadota</taxon>
        <taxon>Gammaproteobacteria</taxon>
        <taxon>Pseudomonadales</taxon>
        <taxon>Pseudomonadaceae</taxon>
        <taxon>Pseudomonas</taxon>
    </lineage>
</organism>
<dbReference type="EMBL" id="CP003588">
    <property type="protein sequence ID" value="AFK67090.1"/>
    <property type="molecule type" value="Genomic_DNA"/>
</dbReference>
<gene>
    <name evidence="1" type="ORF">YSA_00583</name>
</gene>
<dbReference type="HOGENOM" id="CLU_3331803_0_0_6"/>
<name>I3UNL9_PSEPU</name>
<dbReference type="KEGG" id="ppi:YSA_00583"/>